<reference evidence="4 5" key="1">
    <citation type="submission" date="2018-11" db="EMBL/GenBank/DDBJ databases">
        <authorList>
            <person name="Kleinhagauer T."/>
            <person name="Glaeser S.P."/>
            <person name="Spergser J."/>
            <person name="Ruckert C."/>
            <person name="Kaempfer P."/>
            <person name="Busse H.-J."/>
        </authorList>
    </citation>
    <scope>NUCLEOTIDE SEQUENCE [LARGE SCALE GENOMIC DNA]</scope>
    <source>
        <strain evidence="4 5">W8</strain>
    </source>
</reference>
<proteinExistence type="predicted"/>
<feature type="domain" description="Phospholipid/glycerol acyltransferase" evidence="3">
    <location>
        <begin position="46"/>
        <end position="165"/>
    </location>
</feature>
<keyword evidence="1 4" id="KW-0808">Transferase</keyword>
<keyword evidence="5" id="KW-1185">Reference proteome</keyword>
<dbReference type="GO" id="GO:0005886">
    <property type="term" value="C:plasma membrane"/>
    <property type="evidence" value="ECO:0007669"/>
    <property type="project" value="TreeGrafter"/>
</dbReference>
<evidence type="ECO:0000259" key="3">
    <source>
        <dbReference type="SMART" id="SM00563"/>
    </source>
</evidence>
<evidence type="ECO:0000256" key="2">
    <source>
        <dbReference type="ARBA" id="ARBA00023315"/>
    </source>
</evidence>
<dbReference type="Pfam" id="PF01553">
    <property type="entry name" value="Acyltransferase"/>
    <property type="match status" value="1"/>
</dbReference>
<dbReference type="PANTHER" id="PTHR10434">
    <property type="entry name" value="1-ACYL-SN-GLYCEROL-3-PHOSPHATE ACYLTRANSFERASE"/>
    <property type="match status" value="1"/>
</dbReference>
<dbReference type="SUPFAM" id="SSF69593">
    <property type="entry name" value="Glycerol-3-phosphate (1)-acyltransferase"/>
    <property type="match status" value="1"/>
</dbReference>
<dbReference type="PANTHER" id="PTHR10434:SF11">
    <property type="entry name" value="1-ACYL-SN-GLYCEROL-3-PHOSPHATE ACYLTRANSFERASE"/>
    <property type="match status" value="1"/>
</dbReference>
<dbReference type="GO" id="GO:0006654">
    <property type="term" value="P:phosphatidic acid biosynthetic process"/>
    <property type="evidence" value="ECO:0007669"/>
    <property type="project" value="TreeGrafter"/>
</dbReference>
<dbReference type="Proteomes" id="UP000271587">
    <property type="component" value="Chromosome"/>
</dbReference>
<gene>
    <name evidence="4" type="ORF">CGERO_07445</name>
</gene>
<evidence type="ECO:0000313" key="4">
    <source>
        <dbReference type="EMBL" id="AZA11789.1"/>
    </source>
</evidence>
<dbReference type="AlphaFoldDB" id="A0A3G6J1H2"/>
<dbReference type="CDD" id="cd07989">
    <property type="entry name" value="LPLAT_AGPAT-like"/>
    <property type="match status" value="1"/>
</dbReference>
<dbReference type="SMART" id="SM00563">
    <property type="entry name" value="PlsC"/>
    <property type="match status" value="1"/>
</dbReference>
<dbReference type="GO" id="GO:0003841">
    <property type="term" value="F:1-acylglycerol-3-phosphate O-acyltransferase activity"/>
    <property type="evidence" value="ECO:0007669"/>
    <property type="project" value="TreeGrafter"/>
</dbReference>
<keyword evidence="2 4" id="KW-0012">Acyltransferase</keyword>
<sequence>MSILGSTNIPNKWYWAFKYVLVGPLLRVWNRPEVEHLERIPDKGAAILPSNHQAVMDSFYFPLVCKRQLTFPAKSEYFTNTSFVGKLQKWFFTSVGQVPIERGSADAGDQLLEAATEVLEREDLFGIYPEGTRSPDGRVYKGKTGMARIALQTGVQVIPVAMIGTRKANPIGSWIPRPAKVRMRIGEPIDPRAFVLEQGLDPESYEATRYLTDHVMHTLADLAGEEYVDVYAADVKAALEAGRGYPEGV</sequence>
<dbReference type="InterPro" id="IPR002123">
    <property type="entry name" value="Plipid/glycerol_acylTrfase"/>
</dbReference>
<dbReference type="EMBL" id="CP033897">
    <property type="protein sequence ID" value="AZA11789.1"/>
    <property type="molecule type" value="Genomic_DNA"/>
</dbReference>
<protein>
    <submittedName>
        <fullName evidence="4">2-acyl-glycerophospho-ethanolamine acyltransferase</fullName>
    </submittedName>
</protein>
<organism evidence="4 5">
    <name type="scientific">Corynebacterium gerontici</name>
    <dbReference type="NCBI Taxonomy" id="2079234"/>
    <lineage>
        <taxon>Bacteria</taxon>
        <taxon>Bacillati</taxon>
        <taxon>Actinomycetota</taxon>
        <taxon>Actinomycetes</taxon>
        <taxon>Mycobacteriales</taxon>
        <taxon>Corynebacteriaceae</taxon>
        <taxon>Corynebacterium</taxon>
    </lineage>
</organism>
<name>A0A3G6J1H2_9CORY</name>
<evidence type="ECO:0000313" key="5">
    <source>
        <dbReference type="Proteomes" id="UP000271587"/>
    </source>
</evidence>
<accession>A0A3G6J1H2</accession>
<evidence type="ECO:0000256" key="1">
    <source>
        <dbReference type="ARBA" id="ARBA00022679"/>
    </source>
</evidence>
<dbReference type="KEGG" id="cgk:CGERO_07445"/>